<evidence type="ECO:0000256" key="2">
    <source>
        <dbReference type="ARBA" id="ARBA00023015"/>
    </source>
</evidence>
<evidence type="ECO:0000259" key="5">
    <source>
        <dbReference type="PROSITE" id="PS50932"/>
    </source>
</evidence>
<dbReference type="Gene3D" id="3.40.50.2300">
    <property type="match status" value="2"/>
</dbReference>
<dbReference type="Pfam" id="PF00356">
    <property type="entry name" value="LacI"/>
    <property type="match status" value="1"/>
</dbReference>
<dbReference type="InterPro" id="IPR028082">
    <property type="entry name" value="Peripla_BP_I"/>
</dbReference>
<keyword evidence="3 6" id="KW-0238">DNA-binding</keyword>
<dbReference type="Pfam" id="PF13377">
    <property type="entry name" value="Peripla_BP_3"/>
    <property type="match status" value="1"/>
</dbReference>
<evidence type="ECO:0000256" key="4">
    <source>
        <dbReference type="ARBA" id="ARBA00023163"/>
    </source>
</evidence>
<keyword evidence="4" id="KW-0804">Transcription</keyword>
<keyword evidence="1" id="KW-0678">Repressor</keyword>
<gene>
    <name evidence="6" type="ORF">H8S37_03360</name>
</gene>
<evidence type="ECO:0000313" key="7">
    <source>
        <dbReference type="Proteomes" id="UP000652477"/>
    </source>
</evidence>
<dbReference type="Proteomes" id="UP000652477">
    <property type="component" value="Unassembled WGS sequence"/>
</dbReference>
<accession>A0A923LH07</accession>
<dbReference type="PANTHER" id="PTHR30146">
    <property type="entry name" value="LACI-RELATED TRANSCRIPTIONAL REPRESSOR"/>
    <property type="match status" value="1"/>
</dbReference>
<name>A0A923LH07_9FIRM</name>
<evidence type="ECO:0000313" key="6">
    <source>
        <dbReference type="EMBL" id="MBC5687972.1"/>
    </source>
</evidence>
<dbReference type="CDD" id="cd01392">
    <property type="entry name" value="HTH_LacI"/>
    <property type="match status" value="1"/>
</dbReference>
<reference evidence="6" key="1">
    <citation type="submission" date="2020-08" db="EMBL/GenBank/DDBJ databases">
        <title>Genome public.</title>
        <authorList>
            <person name="Liu C."/>
            <person name="Sun Q."/>
        </authorList>
    </citation>
    <scope>NUCLEOTIDE SEQUENCE</scope>
    <source>
        <strain evidence="6">NSJ-55</strain>
    </source>
</reference>
<evidence type="ECO:0000256" key="1">
    <source>
        <dbReference type="ARBA" id="ARBA00022491"/>
    </source>
</evidence>
<feature type="domain" description="HTH lacI-type" evidence="5">
    <location>
        <begin position="4"/>
        <end position="58"/>
    </location>
</feature>
<dbReference type="InterPro" id="IPR010982">
    <property type="entry name" value="Lambda_DNA-bd_dom_sf"/>
</dbReference>
<organism evidence="6 7">
    <name type="scientific">Mediterraneibacter hominis</name>
    <dbReference type="NCBI Taxonomy" id="2763054"/>
    <lineage>
        <taxon>Bacteria</taxon>
        <taxon>Bacillati</taxon>
        <taxon>Bacillota</taxon>
        <taxon>Clostridia</taxon>
        <taxon>Lachnospirales</taxon>
        <taxon>Lachnospiraceae</taxon>
        <taxon>Mediterraneibacter</taxon>
    </lineage>
</organism>
<dbReference type="EMBL" id="JACOPF010000001">
    <property type="protein sequence ID" value="MBC5687972.1"/>
    <property type="molecule type" value="Genomic_DNA"/>
</dbReference>
<dbReference type="PROSITE" id="PS00356">
    <property type="entry name" value="HTH_LACI_1"/>
    <property type="match status" value="1"/>
</dbReference>
<keyword evidence="7" id="KW-1185">Reference proteome</keyword>
<dbReference type="SUPFAM" id="SSF53822">
    <property type="entry name" value="Periplasmic binding protein-like I"/>
    <property type="match status" value="1"/>
</dbReference>
<dbReference type="PANTHER" id="PTHR30146:SF148">
    <property type="entry name" value="HTH-TYPE TRANSCRIPTIONAL REPRESSOR PURR-RELATED"/>
    <property type="match status" value="1"/>
</dbReference>
<dbReference type="SUPFAM" id="SSF47413">
    <property type="entry name" value="lambda repressor-like DNA-binding domains"/>
    <property type="match status" value="1"/>
</dbReference>
<dbReference type="InterPro" id="IPR046335">
    <property type="entry name" value="LacI/GalR-like_sensor"/>
</dbReference>
<protein>
    <submittedName>
        <fullName evidence="6">LacI family DNA-binding transcriptional regulator</fullName>
    </submittedName>
</protein>
<dbReference type="GO" id="GO:0003700">
    <property type="term" value="F:DNA-binding transcription factor activity"/>
    <property type="evidence" value="ECO:0007669"/>
    <property type="project" value="TreeGrafter"/>
</dbReference>
<dbReference type="RefSeq" id="WP_186874620.1">
    <property type="nucleotide sequence ID" value="NZ_JACOPF010000001.1"/>
</dbReference>
<sequence length="347" mass="38712">MACTIRDIALAADVSVSTVSLVLRGKECRISEETKSRVRQIAEQMHYVPNQVAVSLVTKKTHTIGLIYADMLNPFYSELAVGVERNARSHDYSVLICNCDEQVQRCVSNIDLLESRCIDGFILQPPETINAVPGQLHALQEKLNSCRIPYIILDRAIHDIFHDYIAADHQLGGSLATEHLIRLGHTRIGCITGSLSDYGSKRRLAGYKEVLSSHGIPYNPSFVYEGLYLVETGYYGAIELFKQNVTAIFAFSDQIALGVQRAALEYNISIPEELSLIGYDDSSIAHLCAVPLTTIRQPIELLGRRACEILIDRIDTPDRLHQDYLYPPALIQRKSCALPRSADKKLL</sequence>
<dbReference type="CDD" id="cd06267">
    <property type="entry name" value="PBP1_LacI_sugar_binding-like"/>
    <property type="match status" value="1"/>
</dbReference>
<dbReference type="Gene3D" id="1.10.260.40">
    <property type="entry name" value="lambda repressor-like DNA-binding domains"/>
    <property type="match status" value="1"/>
</dbReference>
<dbReference type="InterPro" id="IPR000843">
    <property type="entry name" value="HTH_LacI"/>
</dbReference>
<keyword evidence="2" id="KW-0805">Transcription regulation</keyword>
<dbReference type="GO" id="GO:0000976">
    <property type="term" value="F:transcription cis-regulatory region binding"/>
    <property type="evidence" value="ECO:0007669"/>
    <property type="project" value="TreeGrafter"/>
</dbReference>
<proteinExistence type="predicted"/>
<dbReference type="AlphaFoldDB" id="A0A923LH07"/>
<evidence type="ECO:0000256" key="3">
    <source>
        <dbReference type="ARBA" id="ARBA00023125"/>
    </source>
</evidence>
<dbReference type="SMART" id="SM00354">
    <property type="entry name" value="HTH_LACI"/>
    <property type="match status" value="1"/>
</dbReference>
<comment type="caution">
    <text evidence="6">The sequence shown here is derived from an EMBL/GenBank/DDBJ whole genome shotgun (WGS) entry which is preliminary data.</text>
</comment>
<dbReference type="PROSITE" id="PS50932">
    <property type="entry name" value="HTH_LACI_2"/>
    <property type="match status" value="1"/>
</dbReference>